<keyword evidence="1 3" id="KW-0732">Signal</keyword>
<organism evidence="5 6">
    <name type="scientific">Couchioplanes caeruleus</name>
    <dbReference type="NCBI Taxonomy" id="56438"/>
    <lineage>
        <taxon>Bacteria</taxon>
        <taxon>Bacillati</taxon>
        <taxon>Actinomycetota</taxon>
        <taxon>Actinomycetes</taxon>
        <taxon>Micromonosporales</taxon>
        <taxon>Micromonosporaceae</taxon>
        <taxon>Couchioplanes</taxon>
    </lineage>
</organism>
<protein>
    <submittedName>
        <fullName evidence="5">Murein DD-endopeptidase MepM/ murein hydrolase activator NlpD</fullName>
    </submittedName>
</protein>
<dbReference type="Gene3D" id="6.10.250.3150">
    <property type="match status" value="1"/>
</dbReference>
<feature type="domain" description="M23ase beta-sheet core" evidence="4">
    <location>
        <begin position="314"/>
        <end position="412"/>
    </location>
</feature>
<comment type="caution">
    <text evidence="5">The sequence shown here is derived from an EMBL/GenBank/DDBJ whole genome shotgun (WGS) entry which is preliminary data.</text>
</comment>
<dbReference type="InterPro" id="IPR011055">
    <property type="entry name" value="Dup_hybrid_motif"/>
</dbReference>
<dbReference type="Pfam" id="PF01551">
    <property type="entry name" value="Peptidase_M23"/>
    <property type="match status" value="1"/>
</dbReference>
<evidence type="ECO:0000256" key="3">
    <source>
        <dbReference type="SAM" id="SignalP"/>
    </source>
</evidence>
<evidence type="ECO:0000313" key="6">
    <source>
        <dbReference type="Proteomes" id="UP000271683"/>
    </source>
</evidence>
<dbReference type="InterPro" id="IPR050570">
    <property type="entry name" value="Cell_wall_metabolism_enzyme"/>
</dbReference>
<dbReference type="CDD" id="cd12797">
    <property type="entry name" value="M23_peptidase"/>
    <property type="match status" value="1"/>
</dbReference>
<dbReference type="Gene3D" id="2.70.70.10">
    <property type="entry name" value="Glucose Permease (Domain IIA)"/>
    <property type="match status" value="1"/>
</dbReference>
<sequence length="421" mass="45506">MEPKRRRHRRFRAALTVCLSGLCTAGLLVTVPGAVHADPSSDDARRASRAVDRAEAILEDATATARSAARRLEVATAALPAAQEKVATSRGIVAAASVQAATARRKADTARRAYDRTAAAFEVAQSRVDQARERVDDIAAVSYMGGNIATVNVLVEARGAQDAMDRIGLIEQVMRRQQEDVNEFAGARRSARIHQDKAGLAKRTAEDAEREAADKLAAARSAQAAAQRARATMIKLAQSRKAALRLARSQRAAVLAKYEQAKAEEERIQAALRGWDEKNGGSSYTGGMLRMPVHGWKTSDFGSRFDPYYRVWQLHAGMDIAAGGGTPIHAAAGGRVIQASWNGGYGNYTCINHGRKGGRSFTTCYGHQSKILVRYGEYVRRGEVIGRVGTTGASTGYHLHFETRFGGVPKNPANYLPRCLC</sequence>
<evidence type="ECO:0000259" key="4">
    <source>
        <dbReference type="Pfam" id="PF01551"/>
    </source>
</evidence>
<keyword evidence="2" id="KW-0175">Coiled coil</keyword>
<dbReference type="PANTHER" id="PTHR21666">
    <property type="entry name" value="PEPTIDASE-RELATED"/>
    <property type="match status" value="1"/>
</dbReference>
<gene>
    <name evidence="5" type="ORF">EDD30_2817</name>
</gene>
<feature type="signal peptide" evidence="3">
    <location>
        <begin position="1"/>
        <end position="37"/>
    </location>
</feature>
<dbReference type="AlphaFoldDB" id="A0A3N1GIN4"/>
<evidence type="ECO:0000256" key="1">
    <source>
        <dbReference type="ARBA" id="ARBA00022729"/>
    </source>
</evidence>
<dbReference type="InterPro" id="IPR016047">
    <property type="entry name" value="M23ase_b-sheet_dom"/>
</dbReference>
<reference evidence="5 6" key="1">
    <citation type="submission" date="2018-11" db="EMBL/GenBank/DDBJ databases">
        <title>Sequencing the genomes of 1000 actinobacteria strains.</title>
        <authorList>
            <person name="Klenk H.-P."/>
        </authorList>
    </citation>
    <scope>NUCLEOTIDE SEQUENCE [LARGE SCALE GENOMIC DNA]</scope>
    <source>
        <strain evidence="5 6">DSM 43634</strain>
    </source>
</reference>
<dbReference type="GO" id="GO:0004222">
    <property type="term" value="F:metalloendopeptidase activity"/>
    <property type="evidence" value="ECO:0007669"/>
    <property type="project" value="TreeGrafter"/>
</dbReference>
<evidence type="ECO:0000313" key="5">
    <source>
        <dbReference type="EMBL" id="ROP29986.1"/>
    </source>
</evidence>
<dbReference type="PANTHER" id="PTHR21666:SF289">
    <property type="entry name" value="L-ALA--D-GLU ENDOPEPTIDASE"/>
    <property type="match status" value="1"/>
</dbReference>
<name>A0A3N1GIN4_9ACTN</name>
<dbReference type="SUPFAM" id="SSF51261">
    <property type="entry name" value="Duplicated hybrid motif"/>
    <property type="match status" value="1"/>
</dbReference>
<feature type="coiled-coil region" evidence="2">
    <location>
        <begin position="205"/>
        <end position="278"/>
    </location>
</feature>
<accession>A0A3N1GIN4</accession>
<evidence type="ECO:0000256" key="2">
    <source>
        <dbReference type="SAM" id="Coils"/>
    </source>
</evidence>
<proteinExistence type="predicted"/>
<feature type="chain" id="PRO_5018309010" evidence="3">
    <location>
        <begin position="38"/>
        <end position="421"/>
    </location>
</feature>
<dbReference type="RefSeq" id="WP_244945242.1">
    <property type="nucleotide sequence ID" value="NZ_RJKL01000001.1"/>
</dbReference>
<keyword evidence="5" id="KW-0378">Hydrolase</keyword>
<dbReference type="EMBL" id="RJKL01000001">
    <property type="protein sequence ID" value="ROP29986.1"/>
    <property type="molecule type" value="Genomic_DNA"/>
</dbReference>
<feature type="coiled-coil region" evidence="2">
    <location>
        <begin position="44"/>
        <end position="71"/>
    </location>
</feature>
<dbReference type="Proteomes" id="UP000271683">
    <property type="component" value="Unassembled WGS sequence"/>
</dbReference>